<protein>
    <submittedName>
        <fullName evidence="3">Putative S-layer protein</fullName>
    </submittedName>
</protein>
<evidence type="ECO:0000259" key="2">
    <source>
        <dbReference type="PROSITE" id="PS51272"/>
    </source>
</evidence>
<feature type="domain" description="SLH" evidence="2">
    <location>
        <begin position="151"/>
        <end position="214"/>
    </location>
</feature>
<organism evidence="3 4">
    <name type="scientific">Desulfoscipio gibsoniae DSM 7213</name>
    <dbReference type="NCBI Taxonomy" id="767817"/>
    <lineage>
        <taxon>Bacteria</taxon>
        <taxon>Bacillati</taxon>
        <taxon>Bacillota</taxon>
        <taxon>Clostridia</taxon>
        <taxon>Eubacteriales</taxon>
        <taxon>Desulfallaceae</taxon>
        <taxon>Desulfoscipio</taxon>
    </lineage>
</organism>
<name>R4KQ00_9FIRM</name>
<keyword evidence="1" id="KW-0677">Repeat</keyword>
<accession>R4KQ00</accession>
<dbReference type="KEGG" id="dgi:Desgi_4364"/>
<sequence length="803" mass="88350">MRKRGLTWLSFIVLIAALSVFAFGGIAMAGFSDVAESHWAAKDIIQMSELGVAGGYTDGTFRPYVTVKQVEALSMVVRVMGLKASSTTDLIEVPFPVPTWAQGEAKLAVQHGLLDKSDQFSANSGASRAWVARLLVRMIGKESEAEERLLLPNFTDSNQIPDWALYYVRVAQDNDLIAGYNDRSFRPNNEVNRAELVTFLSRAMESLPESGTVTNSNQQAKTTLSGTVVKIYAESDAFVLEDISGGLKTLYLPGGFDISVTGSSQQGLNALQPGDEVEVGLNSQGYVISIVVQARTGMVGNEGVVYDLDMEARLLTLQSDNNERLSSFRLSDYVSVRAEGVRFPTINDIRKGDRVKVTVQDGWVTGIEVLELASQLKVTGNVLVLDEDNGVITLDVDGQLCAYKLSSVVQVTSPGLSKAFLSDVDEGDTVTVEVDSGEIIALEISGQQDDDIVEATVYAVDTQNRVLTLIDGQDKLKSYDVLKEARITVDGKNDSLSDLERDMEVTVRLLDGDIIAVEIDDTLKGTIVSIDEDGLLLVLQRDNGERKTYVIDKDVDVESKDSRDELDEIKRGDYASIVLDNNRVEEINLRTLVICRVENVREVYDRLEVVDEDGDSLRLSVRGGVDLIVPGITYPNLDDVHKGDLVRATYLGRDLEKVEVIKSQLGEVTFINTSQKKIVVKLFSGKTTEFSFATGSRINSNGRVYDSLSTLDTGDRVEVLENPGGGYTFMIMKKLSGKLAFDMDDEEDKVYLESGSSWNAYKLNEDVYAHNSYGTVIRLNNIKKGQIVDLYMLRDMVCEIAVK</sequence>
<dbReference type="InterPro" id="IPR001119">
    <property type="entry name" value="SLH_dom"/>
</dbReference>
<dbReference type="STRING" id="767817.Desgi_4364"/>
<dbReference type="PANTHER" id="PTHR43308:SF5">
    <property type="entry name" value="S-LAYER PROTEIN _ PEPTIDOGLYCAN ENDO-BETA-N-ACETYLGLUCOSAMINIDASE"/>
    <property type="match status" value="1"/>
</dbReference>
<proteinExistence type="predicted"/>
<dbReference type="HOGENOM" id="CLU_317802_0_0_9"/>
<dbReference type="eggNOG" id="COG1352">
    <property type="taxonomic scope" value="Bacteria"/>
</dbReference>
<evidence type="ECO:0000313" key="3">
    <source>
        <dbReference type="EMBL" id="AGL03607.1"/>
    </source>
</evidence>
<dbReference type="Proteomes" id="UP000013520">
    <property type="component" value="Chromosome"/>
</dbReference>
<dbReference type="Pfam" id="PF00395">
    <property type="entry name" value="SLH"/>
    <property type="match status" value="2"/>
</dbReference>
<dbReference type="InterPro" id="IPR051465">
    <property type="entry name" value="Cell_Envelope_Struct_Comp"/>
</dbReference>
<dbReference type="PROSITE" id="PS51272">
    <property type="entry name" value="SLH"/>
    <property type="match status" value="2"/>
</dbReference>
<dbReference type="OrthoDB" id="2611444at2"/>
<dbReference type="PANTHER" id="PTHR43308">
    <property type="entry name" value="OUTER MEMBRANE PROTEIN ALPHA-RELATED"/>
    <property type="match status" value="1"/>
</dbReference>
<keyword evidence="4" id="KW-1185">Reference proteome</keyword>
<dbReference type="RefSeq" id="WP_006521337.1">
    <property type="nucleotide sequence ID" value="NC_021184.1"/>
</dbReference>
<evidence type="ECO:0000256" key="1">
    <source>
        <dbReference type="ARBA" id="ARBA00022737"/>
    </source>
</evidence>
<gene>
    <name evidence="3" type="ORF">Desgi_4364</name>
</gene>
<dbReference type="EMBL" id="CP003273">
    <property type="protein sequence ID" value="AGL03607.1"/>
    <property type="molecule type" value="Genomic_DNA"/>
</dbReference>
<reference evidence="3 4" key="1">
    <citation type="submission" date="2012-01" db="EMBL/GenBank/DDBJ databases">
        <title>Complete sequence of Desulfotomaculum gibsoniae DSM 7213.</title>
        <authorList>
            <consortium name="US DOE Joint Genome Institute"/>
            <person name="Lucas S."/>
            <person name="Han J."/>
            <person name="Lapidus A."/>
            <person name="Cheng J.-F."/>
            <person name="Goodwin L."/>
            <person name="Pitluck S."/>
            <person name="Peters L."/>
            <person name="Ovchinnikova G."/>
            <person name="Teshima H."/>
            <person name="Detter J.C."/>
            <person name="Han C."/>
            <person name="Tapia R."/>
            <person name="Land M."/>
            <person name="Hauser L."/>
            <person name="Kyrpides N."/>
            <person name="Ivanova N."/>
            <person name="Pagani I."/>
            <person name="Parshina S."/>
            <person name="Plugge C."/>
            <person name="Muyzer G."/>
            <person name="Kuever J."/>
            <person name="Ivanova A."/>
            <person name="Nazina T."/>
            <person name="Klenk H.-P."/>
            <person name="Brambilla E."/>
            <person name="Spring S."/>
            <person name="Stams A.F."/>
            <person name="Woyke T."/>
        </authorList>
    </citation>
    <scope>NUCLEOTIDE SEQUENCE [LARGE SCALE GENOMIC DNA]</scope>
    <source>
        <strain evidence="3 4">DSM 7213</strain>
    </source>
</reference>
<feature type="domain" description="SLH" evidence="2">
    <location>
        <begin position="27"/>
        <end position="90"/>
    </location>
</feature>
<dbReference type="AlphaFoldDB" id="R4KQ00"/>
<evidence type="ECO:0000313" key="4">
    <source>
        <dbReference type="Proteomes" id="UP000013520"/>
    </source>
</evidence>